<proteinExistence type="inferred from homology"/>
<dbReference type="PROSITE" id="PS51409">
    <property type="entry name" value="ARGINASE_2"/>
    <property type="match status" value="1"/>
</dbReference>
<evidence type="ECO:0000313" key="14">
    <source>
        <dbReference type="EMBL" id="QCK86863.1"/>
    </source>
</evidence>
<dbReference type="GO" id="GO:0030145">
    <property type="term" value="F:manganese ion binding"/>
    <property type="evidence" value="ECO:0007669"/>
    <property type="project" value="TreeGrafter"/>
</dbReference>
<dbReference type="PIRSF" id="PIRSF036979">
    <property type="entry name" value="Arginase"/>
    <property type="match status" value="1"/>
</dbReference>
<name>A0A4D7QLI4_9HYPH</name>
<keyword evidence="4 13" id="KW-0056">Arginine metabolism</keyword>
<feature type="binding site" evidence="10">
    <location>
        <position position="238"/>
    </location>
    <ligand>
        <name>Mn(2+)</name>
        <dbReference type="ChEBI" id="CHEBI:29035"/>
        <label>1</label>
    </ligand>
</feature>
<dbReference type="Pfam" id="PF00491">
    <property type="entry name" value="Arginase"/>
    <property type="match status" value="1"/>
</dbReference>
<dbReference type="Proteomes" id="UP000298588">
    <property type="component" value="Chromosome"/>
</dbReference>
<dbReference type="OrthoDB" id="9788689at2"/>
<dbReference type="RefSeq" id="WP_137100194.1">
    <property type="nucleotide sequence ID" value="NZ_CP039865.1"/>
</dbReference>
<feature type="binding site" evidence="10">
    <location>
        <position position="105"/>
    </location>
    <ligand>
        <name>Mn(2+)</name>
        <dbReference type="ChEBI" id="CHEBI:29035"/>
        <label>1</label>
    </ligand>
</feature>
<feature type="binding site" evidence="10">
    <location>
        <position position="136"/>
    </location>
    <ligand>
        <name>Mn(2+)</name>
        <dbReference type="ChEBI" id="CHEBI:29035"/>
        <label>1</label>
    </ligand>
</feature>
<dbReference type="PRINTS" id="PR00116">
    <property type="entry name" value="ARGINASE"/>
</dbReference>
<keyword evidence="15" id="KW-1185">Reference proteome</keyword>
<dbReference type="CDD" id="cd09989">
    <property type="entry name" value="Arginase"/>
    <property type="match status" value="1"/>
</dbReference>
<evidence type="ECO:0000256" key="5">
    <source>
        <dbReference type="ARBA" id="ARBA00022723"/>
    </source>
</evidence>
<dbReference type="GO" id="GO:0005737">
    <property type="term" value="C:cytoplasm"/>
    <property type="evidence" value="ECO:0007669"/>
    <property type="project" value="TreeGrafter"/>
</dbReference>
<dbReference type="NCBIfam" id="TIGR01229">
    <property type="entry name" value="rocF_arginase"/>
    <property type="match status" value="1"/>
</dbReference>
<dbReference type="FunFam" id="3.40.800.10:FF:000012">
    <property type="entry name" value="Arginase"/>
    <property type="match status" value="1"/>
</dbReference>
<feature type="binding site" evidence="10">
    <location>
        <position position="134"/>
    </location>
    <ligand>
        <name>Mn(2+)</name>
        <dbReference type="ChEBI" id="CHEBI:29035"/>
        <label>1</label>
    </ligand>
</feature>
<evidence type="ECO:0000256" key="2">
    <source>
        <dbReference type="ARBA" id="ARBA00012168"/>
    </source>
</evidence>
<dbReference type="InterPro" id="IPR006035">
    <property type="entry name" value="Ureohydrolase"/>
</dbReference>
<dbReference type="PANTHER" id="PTHR43782:SF3">
    <property type="entry name" value="ARGINASE"/>
    <property type="match status" value="1"/>
</dbReference>
<gene>
    <name evidence="14" type="primary">rocF</name>
    <name evidence="14" type="ORF">E8L99_14415</name>
</gene>
<evidence type="ECO:0000256" key="11">
    <source>
        <dbReference type="PROSITE-ProRule" id="PRU00742"/>
    </source>
</evidence>
<evidence type="ECO:0000256" key="8">
    <source>
        <dbReference type="ARBA" id="ARBA00047391"/>
    </source>
</evidence>
<evidence type="ECO:0000256" key="7">
    <source>
        <dbReference type="ARBA" id="ARBA00023211"/>
    </source>
</evidence>
<feature type="binding site" evidence="10">
    <location>
        <position position="132"/>
    </location>
    <ligand>
        <name>Mn(2+)</name>
        <dbReference type="ChEBI" id="CHEBI:29035"/>
        <label>1</label>
    </ligand>
</feature>
<comment type="similarity">
    <text evidence="11 12">Belongs to the arginase family.</text>
</comment>
<accession>A0A4D7QLI4</accession>
<reference evidence="14 15" key="1">
    <citation type="submission" date="2019-04" db="EMBL/GenBank/DDBJ databases">
        <title>Phreatobacter aquaticus sp. nov.</title>
        <authorList>
            <person name="Choi A."/>
            <person name="Baek K."/>
        </authorList>
    </citation>
    <scope>NUCLEOTIDE SEQUENCE [LARGE SCALE GENOMIC DNA]</scope>
    <source>
        <strain evidence="14 15">NMCR1094</strain>
    </source>
</reference>
<comment type="pathway">
    <text evidence="1">Nitrogen metabolism; urea cycle; L-ornithine and urea from L-arginine: step 1/1.</text>
</comment>
<dbReference type="GO" id="GO:0000050">
    <property type="term" value="P:urea cycle"/>
    <property type="evidence" value="ECO:0007669"/>
    <property type="project" value="UniProtKB-UniPathway"/>
</dbReference>
<keyword evidence="7 10" id="KW-0464">Manganese</keyword>
<dbReference type="InterPro" id="IPR023696">
    <property type="entry name" value="Ureohydrolase_dom_sf"/>
</dbReference>
<dbReference type="UniPathway" id="UPA00158">
    <property type="reaction ID" value="UER00270"/>
</dbReference>
<dbReference type="EC" id="3.5.3.1" evidence="2 9"/>
<comment type="catalytic activity">
    <reaction evidence="8 13">
        <text>L-arginine + H2O = urea + L-ornithine</text>
        <dbReference type="Rhea" id="RHEA:20569"/>
        <dbReference type="ChEBI" id="CHEBI:15377"/>
        <dbReference type="ChEBI" id="CHEBI:16199"/>
        <dbReference type="ChEBI" id="CHEBI:32682"/>
        <dbReference type="ChEBI" id="CHEBI:46911"/>
        <dbReference type="EC" id="3.5.3.1"/>
    </reaction>
</comment>
<organism evidence="14 15">
    <name type="scientific">Phreatobacter aquaticus</name>
    <dbReference type="NCBI Taxonomy" id="2570229"/>
    <lineage>
        <taxon>Bacteria</taxon>
        <taxon>Pseudomonadati</taxon>
        <taxon>Pseudomonadota</taxon>
        <taxon>Alphaproteobacteria</taxon>
        <taxon>Hyphomicrobiales</taxon>
        <taxon>Phreatobacteraceae</taxon>
        <taxon>Phreatobacter</taxon>
    </lineage>
</organism>
<evidence type="ECO:0000256" key="12">
    <source>
        <dbReference type="RuleBase" id="RU003684"/>
    </source>
</evidence>
<dbReference type="InterPro" id="IPR020855">
    <property type="entry name" value="Ureohydrolase_Mn_BS"/>
</dbReference>
<evidence type="ECO:0000313" key="15">
    <source>
        <dbReference type="Proteomes" id="UP000298588"/>
    </source>
</evidence>
<evidence type="ECO:0000256" key="13">
    <source>
        <dbReference type="RuleBase" id="RU361159"/>
    </source>
</evidence>
<sequence>MTVTRSDQSIVLIGAPVEEGAGTAGAIMGPAALRTARLVATLADLGHRVDDRGDLMLPPSLPTAPEGMDRARHYQRIAGWSRIIADATEAAMGQGGLPVVLGGDHSLSMGSVSGVARHCAKAGRPLFVLWLDAHADFNTPATSPSGNMHGMSAAFLCGEPGLEDLLGDKPAPRLAPENLTLFGIRSVDRDERALLADRGIDVIDMRLIDEFGVSVLMARVIERVAAAGGHLHVSLDVDFLDPSLAPGVGTTVPGGATYREAHLIMEMLHDSGLVGSLDVVELNPFLDDRGKSALLLVDLVASLFGRQVVARGGGRR</sequence>
<evidence type="ECO:0000256" key="6">
    <source>
        <dbReference type="ARBA" id="ARBA00022801"/>
    </source>
</evidence>
<dbReference type="SUPFAM" id="SSF52768">
    <property type="entry name" value="Arginase/deacetylase"/>
    <property type="match status" value="1"/>
</dbReference>
<comment type="cofactor">
    <cofactor evidence="10 13">
        <name>Mn(2+)</name>
        <dbReference type="ChEBI" id="CHEBI:29035"/>
    </cofactor>
    <text evidence="10 13">Binds 2 manganese ions per subunit.</text>
</comment>
<dbReference type="PANTHER" id="PTHR43782">
    <property type="entry name" value="ARGINASE"/>
    <property type="match status" value="1"/>
</dbReference>
<dbReference type="GO" id="GO:0006525">
    <property type="term" value="P:arginine metabolic process"/>
    <property type="evidence" value="ECO:0007669"/>
    <property type="project" value="UniProtKB-KW"/>
</dbReference>
<evidence type="ECO:0000256" key="4">
    <source>
        <dbReference type="ARBA" id="ARBA00022503"/>
    </source>
</evidence>
<evidence type="ECO:0000256" key="1">
    <source>
        <dbReference type="ARBA" id="ARBA00005098"/>
    </source>
</evidence>
<dbReference type="InterPro" id="IPR014033">
    <property type="entry name" value="Arginase"/>
</dbReference>
<dbReference type="Gene3D" id="3.40.800.10">
    <property type="entry name" value="Ureohydrolase domain"/>
    <property type="match status" value="1"/>
</dbReference>
<keyword evidence="6 12" id="KW-0378">Hydrolase</keyword>
<evidence type="ECO:0000256" key="9">
    <source>
        <dbReference type="NCBIfam" id="TIGR01229"/>
    </source>
</evidence>
<dbReference type="EMBL" id="CP039865">
    <property type="protein sequence ID" value="QCK86863.1"/>
    <property type="molecule type" value="Genomic_DNA"/>
</dbReference>
<feature type="binding site" evidence="10">
    <location>
        <position position="236"/>
    </location>
    <ligand>
        <name>Mn(2+)</name>
        <dbReference type="ChEBI" id="CHEBI:29035"/>
        <label>1</label>
    </ligand>
</feature>
<evidence type="ECO:0000256" key="3">
    <source>
        <dbReference type="ARBA" id="ARBA00018123"/>
    </source>
</evidence>
<evidence type="ECO:0000256" key="10">
    <source>
        <dbReference type="PIRSR" id="PIRSR036979-1"/>
    </source>
</evidence>
<dbReference type="GO" id="GO:0004053">
    <property type="term" value="F:arginase activity"/>
    <property type="evidence" value="ECO:0007669"/>
    <property type="project" value="UniProtKB-UniRule"/>
</dbReference>
<dbReference type="PROSITE" id="PS01053">
    <property type="entry name" value="ARGINASE_1"/>
    <property type="match status" value="1"/>
</dbReference>
<dbReference type="KEGG" id="paqt:E8L99_14415"/>
<protein>
    <recommendedName>
        <fullName evidence="3 9">Arginase</fullName>
        <ecNumber evidence="2 9">3.5.3.1</ecNumber>
    </recommendedName>
</protein>
<keyword evidence="5 10" id="KW-0479">Metal-binding</keyword>
<dbReference type="AlphaFoldDB" id="A0A4D7QLI4"/>